<dbReference type="EMBL" id="JACCCV010000001">
    <property type="protein sequence ID" value="NYF50689.1"/>
    <property type="molecule type" value="Genomic_DNA"/>
</dbReference>
<feature type="transmembrane region" description="Helical" evidence="8">
    <location>
        <begin position="129"/>
        <end position="144"/>
    </location>
</feature>
<evidence type="ECO:0000313" key="11">
    <source>
        <dbReference type="Proteomes" id="UP000534186"/>
    </source>
</evidence>
<organism evidence="10 11">
    <name type="scientific">Tunturiibacter lichenicola</name>
    <dbReference type="NCBI Taxonomy" id="2051959"/>
    <lineage>
        <taxon>Bacteria</taxon>
        <taxon>Pseudomonadati</taxon>
        <taxon>Acidobacteriota</taxon>
        <taxon>Terriglobia</taxon>
        <taxon>Terriglobales</taxon>
        <taxon>Acidobacteriaceae</taxon>
        <taxon>Tunturiibacter</taxon>
    </lineage>
</organism>
<feature type="transmembrane region" description="Helical" evidence="8">
    <location>
        <begin position="151"/>
        <end position="180"/>
    </location>
</feature>
<evidence type="ECO:0000256" key="5">
    <source>
        <dbReference type="ARBA" id="ARBA00022692"/>
    </source>
</evidence>
<dbReference type="PANTHER" id="PTHR33908:SF11">
    <property type="entry name" value="MEMBRANE PROTEIN"/>
    <property type="match status" value="1"/>
</dbReference>
<keyword evidence="3" id="KW-0328">Glycosyltransferase</keyword>
<evidence type="ECO:0000256" key="3">
    <source>
        <dbReference type="ARBA" id="ARBA00022676"/>
    </source>
</evidence>
<feature type="transmembrane region" description="Helical" evidence="8">
    <location>
        <begin position="324"/>
        <end position="345"/>
    </location>
</feature>
<comment type="caution">
    <text evidence="10">The sequence shown here is derived from an EMBL/GenBank/DDBJ whole genome shotgun (WGS) entry which is preliminary data.</text>
</comment>
<evidence type="ECO:0000256" key="7">
    <source>
        <dbReference type="ARBA" id="ARBA00023136"/>
    </source>
</evidence>
<feature type="transmembrane region" description="Helical" evidence="8">
    <location>
        <begin position="63"/>
        <end position="88"/>
    </location>
</feature>
<feature type="transmembrane region" description="Helical" evidence="8">
    <location>
        <begin position="268"/>
        <end position="284"/>
    </location>
</feature>
<dbReference type="GO" id="GO:0005886">
    <property type="term" value="C:plasma membrane"/>
    <property type="evidence" value="ECO:0007669"/>
    <property type="project" value="UniProtKB-SubCell"/>
</dbReference>
<comment type="subcellular location">
    <subcellularLocation>
        <location evidence="1">Cell membrane</location>
        <topology evidence="1">Multi-pass membrane protein</topology>
    </subcellularLocation>
</comment>
<dbReference type="GO" id="GO:0009103">
    <property type="term" value="P:lipopolysaccharide biosynthetic process"/>
    <property type="evidence" value="ECO:0007669"/>
    <property type="project" value="UniProtKB-ARBA"/>
</dbReference>
<dbReference type="AlphaFoldDB" id="A0A7Y9NJX3"/>
<dbReference type="Proteomes" id="UP000534186">
    <property type="component" value="Unassembled WGS sequence"/>
</dbReference>
<evidence type="ECO:0000256" key="1">
    <source>
        <dbReference type="ARBA" id="ARBA00004651"/>
    </source>
</evidence>
<dbReference type="InterPro" id="IPR038731">
    <property type="entry name" value="RgtA/B/C-like"/>
</dbReference>
<keyword evidence="4" id="KW-0808">Transferase</keyword>
<keyword evidence="7 8" id="KW-0472">Membrane</keyword>
<protein>
    <recommendedName>
        <fullName evidence="9">Glycosyltransferase RgtA/B/C/D-like domain-containing protein</fullName>
    </recommendedName>
</protein>
<dbReference type="PANTHER" id="PTHR33908">
    <property type="entry name" value="MANNOSYLTRANSFERASE YKCB-RELATED"/>
    <property type="match status" value="1"/>
</dbReference>
<proteinExistence type="predicted"/>
<name>A0A7Y9NJX3_9BACT</name>
<feature type="transmembrane region" description="Helical" evidence="8">
    <location>
        <begin position="290"/>
        <end position="312"/>
    </location>
</feature>
<keyword evidence="2" id="KW-1003">Cell membrane</keyword>
<accession>A0A7Y9NJX3</accession>
<dbReference type="Pfam" id="PF13231">
    <property type="entry name" value="PMT_2"/>
    <property type="match status" value="1"/>
</dbReference>
<evidence type="ECO:0000313" key="10">
    <source>
        <dbReference type="EMBL" id="NYF50689.1"/>
    </source>
</evidence>
<keyword evidence="5 8" id="KW-0812">Transmembrane</keyword>
<evidence type="ECO:0000256" key="8">
    <source>
        <dbReference type="SAM" id="Phobius"/>
    </source>
</evidence>
<gene>
    <name evidence="10" type="ORF">HDF12_001054</name>
</gene>
<sequence length="495" mass="55104">MVTRANNLALVGIALAVAFVHLMTNGRYGFHRDEFQFLSDARHLDWGFVAYPPFTPFVERVGLQLFGVSLIGLRLFSVIAQALAIVMTGLMARELGGGRLAQVTAALTVATSGLPVFEGTEFQYSSFDYLWWVLIAYFVIRLLKTENPRWWLAIGVFVGLGLMTKYTIVFFIAGIVGGMMLSSARRYFVSGWFWGGVAVALVIFAPNFLWQVKHGFISVHFLQHIHVRDVRQGRANGFVLDQFKICANLVAAPLWIAGVICFFRDRRYRMLGWMYVVPLALFAFGKGRGYYLAAAYPMLLAMGAVVGERWVASMKRPRRLAVEGLFFTGVVAWGVLAYAILVPLASDGPLRQFALKINGDMREEFGWDELVRTVAGIRDSLPAEQRSIVGVLTGNYGEQGAVEILGPAYHLPMPISMTNSAWLRGYPPVPPSTLIVVGFSRDAADRAFTSCRLAGHNGNSEGVKNEESQSHPDIFLCGSPRLPWPEFWKEYQNYG</sequence>
<keyword evidence="6 8" id="KW-1133">Transmembrane helix</keyword>
<evidence type="ECO:0000256" key="2">
    <source>
        <dbReference type="ARBA" id="ARBA00022475"/>
    </source>
</evidence>
<feature type="transmembrane region" description="Helical" evidence="8">
    <location>
        <begin position="192"/>
        <end position="210"/>
    </location>
</feature>
<dbReference type="GO" id="GO:0016763">
    <property type="term" value="F:pentosyltransferase activity"/>
    <property type="evidence" value="ECO:0007669"/>
    <property type="project" value="TreeGrafter"/>
</dbReference>
<feature type="transmembrane region" description="Helical" evidence="8">
    <location>
        <begin position="100"/>
        <end position="117"/>
    </location>
</feature>
<evidence type="ECO:0000259" key="9">
    <source>
        <dbReference type="Pfam" id="PF13231"/>
    </source>
</evidence>
<reference evidence="10 11" key="1">
    <citation type="submission" date="2020-07" db="EMBL/GenBank/DDBJ databases">
        <title>Genomic Encyclopedia of Type Strains, Phase IV (KMG-V): Genome sequencing to study the core and pangenomes of soil and plant-associated prokaryotes.</title>
        <authorList>
            <person name="Whitman W."/>
        </authorList>
    </citation>
    <scope>NUCLEOTIDE SEQUENCE [LARGE SCALE GENOMIC DNA]</scope>
    <source>
        <strain evidence="10 11">M8UP30</strain>
    </source>
</reference>
<dbReference type="InterPro" id="IPR050297">
    <property type="entry name" value="LipidA_mod_glycosyltrf_83"/>
</dbReference>
<feature type="domain" description="Glycosyltransferase RgtA/B/C/D-like" evidence="9">
    <location>
        <begin position="52"/>
        <end position="210"/>
    </location>
</feature>
<evidence type="ECO:0000256" key="6">
    <source>
        <dbReference type="ARBA" id="ARBA00022989"/>
    </source>
</evidence>
<feature type="transmembrane region" description="Helical" evidence="8">
    <location>
        <begin position="7"/>
        <end position="24"/>
    </location>
</feature>
<evidence type="ECO:0000256" key="4">
    <source>
        <dbReference type="ARBA" id="ARBA00022679"/>
    </source>
</evidence>